<dbReference type="InterPro" id="IPR043128">
    <property type="entry name" value="Rev_trsase/Diguanyl_cyclase"/>
</dbReference>
<dbReference type="InterPro" id="IPR053134">
    <property type="entry name" value="RNA-dir_DNA_polymerase"/>
</dbReference>
<dbReference type="EMBL" id="BLXT01002034">
    <property type="protein sequence ID" value="GFN90402.1"/>
    <property type="molecule type" value="Genomic_DNA"/>
</dbReference>
<dbReference type="Gene3D" id="3.10.10.10">
    <property type="entry name" value="HIV Type 1 Reverse Transcriptase, subunit A, domain 1"/>
    <property type="match status" value="1"/>
</dbReference>
<dbReference type="PANTHER" id="PTHR24559:SF444">
    <property type="entry name" value="REVERSE TRANSCRIPTASE DOMAIN-CONTAINING PROTEIN"/>
    <property type="match status" value="1"/>
</dbReference>
<dbReference type="Gene3D" id="3.30.70.270">
    <property type="match status" value="1"/>
</dbReference>
<proteinExistence type="predicted"/>
<evidence type="ECO:0000313" key="2">
    <source>
        <dbReference type="Proteomes" id="UP000735302"/>
    </source>
</evidence>
<reference evidence="1 2" key="1">
    <citation type="journal article" date="2021" name="Elife">
        <title>Chloroplast acquisition without the gene transfer in kleptoplastic sea slugs, Plakobranchus ocellatus.</title>
        <authorList>
            <person name="Maeda T."/>
            <person name="Takahashi S."/>
            <person name="Yoshida T."/>
            <person name="Shimamura S."/>
            <person name="Takaki Y."/>
            <person name="Nagai Y."/>
            <person name="Toyoda A."/>
            <person name="Suzuki Y."/>
            <person name="Arimoto A."/>
            <person name="Ishii H."/>
            <person name="Satoh N."/>
            <person name="Nishiyama T."/>
            <person name="Hasebe M."/>
            <person name="Maruyama T."/>
            <person name="Minagawa J."/>
            <person name="Obokata J."/>
            <person name="Shigenobu S."/>
        </authorList>
    </citation>
    <scope>NUCLEOTIDE SEQUENCE [LARGE SCALE GENOMIC DNA]</scope>
</reference>
<protein>
    <submittedName>
        <fullName evidence="1">Pol polyprotein</fullName>
    </submittedName>
</protein>
<comment type="caution">
    <text evidence="1">The sequence shown here is derived from an EMBL/GenBank/DDBJ whole genome shotgun (WGS) entry which is preliminary data.</text>
</comment>
<sequence>MQFSPPQHLHLEQSSRLQQFDERLSRRGINVLSLEAVEMSVKDISVLTHTNRAIDSSIWLCIEFRKLNRVTIFAAEPKPTLAELLAQRRDFSVFIKIDLGKGYWQIPIEEESKLFIAFLTLLGLTEFNDVPYGHSTAALAFSRTIRKVGAFPHVTSYLDGIFGE</sequence>
<evidence type="ECO:0000313" key="1">
    <source>
        <dbReference type="EMBL" id="GFN90402.1"/>
    </source>
</evidence>
<name>A0AAV3Z722_9GAST</name>
<dbReference type="PANTHER" id="PTHR24559">
    <property type="entry name" value="TRANSPOSON TY3-I GAG-POL POLYPROTEIN"/>
    <property type="match status" value="1"/>
</dbReference>
<gene>
    <name evidence="1" type="ORF">PoB_001690800</name>
</gene>
<keyword evidence="2" id="KW-1185">Reference proteome</keyword>
<dbReference type="InterPro" id="IPR043502">
    <property type="entry name" value="DNA/RNA_pol_sf"/>
</dbReference>
<accession>A0AAV3Z722</accession>
<dbReference type="AlphaFoldDB" id="A0AAV3Z722"/>
<organism evidence="1 2">
    <name type="scientific">Plakobranchus ocellatus</name>
    <dbReference type="NCBI Taxonomy" id="259542"/>
    <lineage>
        <taxon>Eukaryota</taxon>
        <taxon>Metazoa</taxon>
        <taxon>Spiralia</taxon>
        <taxon>Lophotrochozoa</taxon>
        <taxon>Mollusca</taxon>
        <taxon>Gastropoda</taxon>
        <taxon>Heterobranchia</taxon>
        <taxon>Euthyneura</taxon>
        <taxon>Panpulmonata</taxon>
        <taxon>Sacoglossa</taxon>
        <taxon>Placobranchoidea</taxon>
        <taxon>Plakobranchidae</taxon>
        <taxon>Plakobranchus</taxon>
    </lineage>
</organism>
<dbReference type="SUPFAM" id="SSF56672">
    <property type="entry name" value="DNA/RNA polymerases"/>
    <property type="match status" value="1"/>
</dbReference>
<dbReference type="Proteomes" id="UP000735302">
    <property type="component" value="Unassembled WGS sequence"/>
</dbReference>